<dbReference type="InterPro" id="IPR005119">
    <property type="entry name" value="LysR_subst-bd"/>
</dbReference>
<evidence type="ECO:0000256" key="2">
    <source>
        <dbReference type="ARBA" id="ARBA00023015"/>
    </source>
</evidence>
<dbReference type="InterPro" id="IPR000847">
    <property type="entry name" value="LysR_HTH_N"/>
</dbReference>
<dbReference type="GO" id="GO:0003677">
    <property type="term" value="F:DNA binding"/>
    <property type="evidence" value="ECO:0007669"/>
    <property type="project" value="UniProtKB-KW"/>
</dbReference>
<dbReference type="AlphaFoldDB" id="A0A935MUJ6"/>
<protein>
    <submittedName>
        <fullName evidence="6">LysR family transcriptional regulator</fullName>
    </submittedName>
</protein>
<accession>A0A935MUJ6</accession>
<dbReference type="Proteomes" id="UP000739411">
    <property type="component" value="Unassembled WGS sequence"/>
</dbReference>
<name>A0A935MUJ6_9RHOO</name>
<comment type="similarity">
    <text evidence="1">Belongs to the LysR transcriptional regulatory family.</text>
</comment>
<evidence type="ECO:0000313" key="6">
    <source>
        <dbReference type="EMBL" id="MBK7416764.1"/>
    </source>
</evidence>
<dbReference type="SUPFAM" id="SSF53850">
    <property type="entry name" value="Periplasmic binding protein-like II"/>
    <property type="match status" value="1"/>
</dbReference>
<organism evidence="6 7">
    <name type="scientific">Candidatus Dechloromonas phosphorivorans</name>
    <dbReference type="NCBI Taxonomy" id="2899244"/>
    <lineage>
        <taxon>Bacteria</taxon>
        <taxon>Pseudomonadati</taxon>
        <taxon>Pseudomonadota</taxon>
        <taxon>Betaproteobacteria</taxon>
        <taxon>Rhodocyclales</taxon>
        <taxon>Azonexaceae</taxon>
        <taxon>Dechloromonas</taxon>
    </lineage>
</organism>
<comment type="caution">
    <text evidence="6">The sequence shown here is derived from an EMBL/GenBank/DDBJ whole genome shotgun (WGS) entry which is preliminary data.</text>
</comment>
<evidence type="ECO:0000313" key="7">
    <source>
        <dbReference type="Proteomes" id="UP000739411"/>
    </source>
</evidence>
<dbReference type="Gene3D" id="1.10.10.10">
    <property type="entry name" value="Winged helix-like DNA-binding domain superfamily/Winged helix DNA-binding domain"/>
    <property type="match status" value="1"/>
</dbReference>
<feature type="domain" description="HTH lysR-type" evidence="5">
    <location>
        <begin position="12"/>
        <end position="69"/>
    </location>
</feature>
<dbReference type="Pfam" id="PF00126">
    <property type="entry name" value="HTH_1"/>
    <property type="match status" value="1"/>
</dbReference>
<gene>
    <name evidence="6" type="ORF">IPJ38_18330</name>
</gene>
<dbReference type="PANTHER" id="PTHR30419">
    <property type="entry name" value="HTH-TYPE TRANSCRIPTIONAL REGULATOR YBHD"/>
    <property type="match status" value="1"/>
</dbReference>
<sequence>MMNTRTNPNYRISPSDLRLFLAVADAGSITAGAHQIHLSLAAASTRLQKLEHAIGATVFVRSKKGVSMTDAGRTLFRHAGRLQRDMEALHAEMAAHTQGVRSTVRVLCNTAAMTEYLPRLIGQFLVRHRDIDIDLRELDSHDVLSAMHQEQADIGIVADYVGTEGLKTQLFRTDRLVAIMPIGHESGEQSAVSFVDLLELPFVGLPGESGLSRFLQSQALHHGRGMHHRIRVRSLEDVVNLVNEGVGVAVIPEVAAIRLANQCVLIRPLVDAWSTRKLLLCTASNACMGLAAARLFDFLSDVPILGCKSF</sequence>
<evidence type="ECO:0000259" key="5">
    <source>
        <dbReference type="PROSITE" id="PS50931"/>
    </source>
</evidence>
<dbReference type="PANTHER" id="PTHR30419:SF2">
    <property type="entry name" value="LYSR FAMILY TRANSCRIPTIONAL REGULATOR"/>
    <property type="match status" value="1"/>
</dbReference>
<evidence type="ECO:0000256" key="4">
    <source>
        <dbReference type="ARBA" id="ARBA00023163"/>
    </source>
</evidence>
<keyword evidence="4" id="KW-0804">Transcription</keyword>
<dbReference type="InterPro" id="IPR050950">
    <property type="entry name" value="HTH-type_LysR_regulators"/>
</dbReference>
<keyword evidence="3" id="KW-0238">DNA-binding</keyword>
<reference evidence="6 7" key="1">
    <citation type="submission" date="2020-10" db="EMBL/GenBank/DDBJ databases">
        <title>Connecting structure to function with the recovery of over 1000 high-quality activated sludge metagenome-assembled genomes encoding full-length rRNA genes using long-read sequencing.</title>
        <authorList>
            <person name="Singleton C.M."/>
            <person name="Petriglieri F."/>
            <person name="Kristensen J.M."/>
            <person name="Kirkegaard R.H."/>
            <person name="Michaelsen T.Y."/>
            <person name="Andersen M.H."/>
            <person name="Karst S.M."/>
            <person name="Dueholm M.S."/>
            <person name="Nielsen P.H."/>
            <person name="Albertsen M."/>
        </authorList>
    </citation>
    <scope>NUCLEOTIDE SEQUENCE [LARGE SCALE GENOMIC DNA]</scope>
    <source>
        <strain evidence="6">EsbW_18-Q3-R4-48_BATAC.463</strain>
    </source>
</reference>
<dbReference type="GO" id="GO:0005829">
    <property type="term" value="C:cytosol"/>
    <property type="evidence" value="ECO:0007669"/>
    <property type="project" value="TreeGrafter"/>
</dbReference>
<dbReference type="SUPFAM" id="SSF46785">
    <property type="entry name" value="Winged helix' DNA-binding domain"/>
    <property type="match status" value="1"/>
</dbReference>
<evidence type="ECO:0000256" key="3">
    <source>
        <dbReference type="ARBA" id="ARBA00023125"/>
    </source>
</evidence>
<dbReference type="GO" id="GO:0003700">
    <property type="term" value="F:DNA-binding transcription factor activity"/>
    <property type="evidence" value="ECO:0007669"/>
    <property type="project" value="InterPro"/>
</dbReference>
<dbReference type="PROSITE" id="PS50931">
    <property type="entry name" value="HTH_LYSR"/>
    <property type="match status" value="1"/>
</dbReference>
<dbReference type="EMBL" id="JADJMS010000046">
    <property type="protein sequence ID" value="MBK7416764.1"/>
    <property type="molecule type" value="Genomic_DNA"/>
</dbReference>
<dbReference type="InterPro" id="IPR036390">
    <property type="entry name" value="WH_DNA-bd_sf"/>
</dbReference>
<dbReference type="Pfam" id="PF03466">
    <property type="entry name" value="LysR_substrate"/>
    <property type="match status" value="1"/>
</dbReference>
<dbReference type="Gene3D" id="3.40.190.290">
    <property type="match status" value="1"/>
</dbReference>
<keyword evidence="2" id="KW-0805">Transcription regulation</keyword>
<proteinExistence type="inferred from homology"/>
<evidence type="ECO:0000256" key="1">
    <source>
        <dbReference type="ARBA" id="ARBA00009437"/>
    </source>
</evidence>
<dbReference type="InterPro" id="IPR036388">
    <property type="entry name" value="WH-like_DNA-bd_sf"/>
</dbReference>